<dbReference type="OrthoDB" id="5150166at2759"/>
<accession>A0A4S4LIM3</accession>
<evidence type="ECO:0000259" key="2">
    <source>
        <dbReference type="Pfam" id="PF20938"/>
    </source>
</evidence>
<gene>
    <name evidence="3" type="ORF">EW146_g7977</name>
</gene>
<dbReference type="PANTHER" id="PTHR35339:SF4">
    <property type="entry name" value="LINALOOL DEHYDRATASE_ISOMERASE DOMAIN-CONTAINING PROTEIN"/>
    <property type="match status" value="1"/>
</dbReference>
<feature type="domain" description="DUF2264" evidence="1">
    <location>
        <begin position="26"/>
        <end position="376"/>
    </location>
</feature>
<feature type="domain" description="DUF2264" evidence="2">
    <location>
        <begin position="383"/>
        <end position="502"/>
    </location>
</feature>
<keyword evidence="4" id="KW-1185">Reference proteome</keyword>
<dbReference type="Pfam" id="PF20938">
    <property type="entry name" value="DUF2264_C"/>
    <property type="match status" value="1"/>
</dbReference>
<dbReference type="Proteomes" id="UP000310158">
    <property type="component" value="Unassembled WGS sequence"/>
</dbReference>
<sequence length="502" mass="56202">MLQQRPDITTLACFTTSRHASNPLTTKADLARFLTDLLDPLESHTSPGGARIHLGYTGTHYDDVAAQLEGFARPLWGLASFLAGGGTYAGSERWVRGLASGADPRGEEFWGAMRDKDQRMVECSPIGFALAVAKEALWDPLSGDARGDLERWLGGMNDKAMPDTNWLWFRVFANLGLSKVGSSYFDERRMKADLDHLDTFYIGDGWSRDGPEGVVQLDYYSSSFAIQFSQLVYSKLARDIDPERCEEYRNRARQFALDFVHYFDDEGRAIPFGRSMTYRFAMSSFWGALAFADVELPAPLTWGAIKGLQLRNLRYWARQAGAYHADGTLNIGFTYPNHNMTENYNSPGSPYWCCKSFIPLALPSSHPFWSAPEEPYPRALSNTIRIMEKPLHIATNVGNHAYILSSGQQCAYPVKQSAAKYGKFAYSSAFGYSVPSGNLTLEELAPDNALALSDDDGETWKCRRATLDARFESGTDASGKTHPWLRSTWRPWPDVQVETWLV</sequence>
<dbReference type="InterPro" id="IPR049349">
    <property type="entry name" value="DUF2264_N"/>
</dbReference>
<evidence type="ECO:0008006" key="5">
    <source>
        <dbReference type="Google" id="ProtNLM"/>
    </source>
</evidence>
<dbReference type="PIRSF" id="PIRSF014753">
    <property type="entry name" value="UCP014753"/>
    <property type="match status" value="1"/>
</dbReference>
<dbReference type="EMBL" id="SGPL01000503">
    <property type="protein sequence ID" value="THH11635.1"/>
    <property type="molecule type" value="Genomic_DNA"/>
</dbReference>
<protein>
    <recommendedName>
        <fullName evidence="5">DUF2264 domain-containing protein</fullName>
    </recommendedName>
</protein>
<evidence type="ECO:0000259" key="1">
    <source>
        <dbReference type="Pfam" id="PF10022"/>
    </source>
</evidence>
<evidence type="ECO:0000313" key="3">
    <source>
        <dbReference type="EMBL" id="THH11635.1"/>
    </source>
</evidence>
<dbReference type="AlphaFoldDB" id="A0A4S4LIM3"/>
<evidence type="ECO:0000313" key="4">
    <source>
        <dbReference type="Proteomes" id="UP000310158"/>
    </source>
</evidence>
<reference evidence="3 4" key="1">
    <citation type="submission" date="2019-02" db="EMBL/GenBank/DDBJ databases">
        <title>Genome sequencing of the rare red list fungi Bondarzewia mesenterica.</title>
        <authorList>
            <person name="Buettner E."/>
            <person name="Kellner H."/>
        </authorList>
    </citation>
    <scope>NUCLEOTIDE SEQUENCE [LARGE SCALE GENOMIC DNA]</scope>
    <source>
        <strain evidence="3 4">DSM 108281</strain>
    </source>
</reference>
<dbReference type="PANTHER" id="PTHR35339">
    <property type="entry name" value="LINALOOL DEHYDRATASE_ISOMERASE DOMAIN-CONTAINING PROTEIN"/>
    <property type="match status" value="1"/>
</dbReference>
<dbReference type="Pfam" id="PF10022">
    <property type="entry name" value="DUF2264"/>
    <property type="match status" value="1"/>
</dbReference>
<comment type="caution">
    <text evidence="3">The sequence shown here is derived from an EMBL/GenBank/DDBJ whole genome shotgun (WGS) entry which is preliminary data.</text>
</comment>
<dbReference type="InterPro" id="IPR016624">
    <property type="entry name" value="UCP014753"/>
</dbReference>
<proteinExistence type="predicted"/>
<organism evidence="3 4">
    <name type="scientific">Bondarzewia mesenterica</name>
    <dbReference type="NCBI Taxonomy" id="1095465"/>
    <lineage>
        <taxon>Eukaryota</taxon>
        <taxon>Fungi</taxon>
        <taxon>Dikarya</taxon>
        <taxon>Basidiomycota</taxon>
        <taxon>Agaricomycotina</taxon>
        <taxon>Agaricomycetes</taxon>
        <taxon>Russulales</taxon>
        <taxon>Bondarzewiaceae</taxon>
        <taxon>Bondarzewia</taxon>
    </lineage>
</organism>
<name>A0A4S4LIM3_9AGAM</name>
<dbReference type="InterPro" id="IPR049237">
    <property type="entry name" value="DUF2264_C"/>
</dbReference>
<feature type="non-terminal residue" evidence="3">
    <location>
        <position position="502"/>
    </location>
</feature>